<accession>A0A0B6CUA3</accession>
<evidence type="ECO:0000256" key="6">
    <source>
        <dbReference type="PIRSR" id="PIRSR602129-50"/>
    </source>
</evidence>
<keyword evidence="5 7" id="KW-0456">Lyase</keyword>
<evidence type="ECO:0000313" key="8">
    <source>
        <dbReference type="EMBL" id="AJI54074.1"/>
    </source>
</evidence>
<sequence length="503" mass="56630">MSLNLDNYFLNSSIESTNAYKQSIKDTLEIITANLKSSNIFSGQEAKQLEGLTAQYKIDKEPKKLENIIQNQLGEFFKHSLNVNSPTSMAHLHCPVMLPSLVAEIFISALNQSMDSWDQSPIATYIEQAVINWFSSLIYKDNPCSDGIFTSGGTQSNLMGLLLARDHYCENVLNHKIADLGLPNIANKFRILCTEKTHFSVHKSLSILGLGKNSIELIKTDENLKLDVKNLASRIDSLKVQDLIPICIVTTIGDTDFGCIDNIKSIAEIAHKHNIWLHADAAVGGALILSNKHKDRLVGLELADSVTIDFHKLFFQPVSCGAFFCKNRQAFKLLSYHADYLNPDEDGFDSINLVDKSIQTTRRFDALKIFISLQNSGTELFAKWIDHIIEITNITITTIEEDNSLRLAFEEQQHLSNHLNTIVFRYYDKNLSSNTLNLINREIHKLIFHSGTFAIAQTKVNKNIYLKITLVNPMITSELISACLKQIKHYGNLVKNQIEASQQ</sequence>
<feature type="modified residue" description="N6-(pyridoxal phosphate)lysine" evidence="6">
    <location>
        <position position="312"/>
    </location>
</feature>
<dbReference type="PROSITE" id="PS00392">
    <property type="entry name" value="DDC_GAD_HDC_YDC"/>
    <property type="match status" value="1"/>
</dbReference>
<evidence type="ECO:0000256" key="2">
    <source>
        <dbReference type="ARBA" id="ARBA00009533"/>
    </source>
</evidence>
<dbReference type="Gene3D" id="3.40.640.10">
    <property type="entry name" value="Type I PLP-dependent aspartate aminotransferase-like (Major domain)"/>
    <property type="match status" value="1"/>
</dbReference>
<dbReference type="GO" id="GO:0019752">
    <property type="term" value="P:carboxylic acid metabolic process"/>
    <property type="evidence" value="ECO:0007669"/>
    <property type="project" value="InterPro"/>
</dbReference>
<keyword evidence="3" id="KW-0210">Decarboxylase</keyword>
<evidence type="ECO:0000313" key="9">
    <source>
        <dbReference type="Proteomes" id="UP000031830"/>
    </source>
</evidence>
<evidence type="ECO:0000256" key="7">
    <source>
        <dbReference type="RuleBase" id="RU000382"/>
    </source>
</evidence>
<keyword evidence="4 6" id="KW-0663">Pyridoxal phosphate</keyword>
<dbReference type="GO" id="GO:0030170">
    <property type="term" value="F:pyridoxal phosphate binding"/>
    <property type="evidence" value="ECO:0007669"/>
    <property type="project" value="InterPro"/>
</dbReference>
<dbReference type="SUPFAM" id="SSF53383">
    <property type="entry name" value="PLP-dependent transferases"/>
    <property type="match status" value="1"/>
</dbReference>
<dbReference type="PANTHER" id="PTHR45677">
    <property type="entry name" value="GLUTAMATE DECARBOXYLASE-RELATED"/>
    <property type="match status" value="1"/>
</dbReference>
<evidence type="ECO:0000256" key="5">
    <source>
        <dbReference type="ARBA" id="ARBA00023239"/>
    </source>
</evidence>
<dbReference type="KEGG" id="fpz:LA55_1973"/>
<dbReference type="OrthoDB" id="9803665at2"/>
<name>A0A0B6CUA3_9GAMM</name>
<evidence type="ECO:0000256" key="4">
    <source>
        <dbReference type="ARBA" id="ARBA00022898"/>
    </source>
</evidence>
<proteinExistence type="inferred from homology"/>
<evidence type="ECO:0000256" key="3">
    <source>
        <dbReference type="ARBA" id="ARBA00022793"/>
    </source>
</evidence>
<organism evidence="8 9">
    <name type="scientific">Francisella philomiragia</name>
    <dbReference type="NCBI Taxonomy" id="28110"/>
    <lineage>
        <taxon>Bacteria</taxon>
        <taxon>Pseudomonadati</taxon>
        <taxon>Pseudomonadota</taxon>
        <taxon>Gammaproteobacteria</taxon>
        <taxon>Thiotrichales</taxon>
        <taxon>Francisellaceae</taxon>
        <taxon>Francisella</taxon>
    </lineage>
</organism>
<dbReference type="Proteomes" id="UP000031830">
    <property type="component" value="Chromosome"/>
</dbReference>
<protein>
    <submittedName>
        <fullName evidence="8">Beta-eliminating lyase family protein</fullName>
    </submittedName>
</protein>
<reference evidence="8 9" key="1">
    <citation type="journal article" date="2015" name="Genome Announc.">
        <title>Genome sequencing of 18 francisella strains to aid in assay development and testing.</title>
        <authorList>
            <person name="Johnson S.L."/>
            <person name="Daligault H.E."/>
            <person name="Davenport K.W."/>
            <person name="Coyne S.R."/>
            <person name="Frey K.G."/>
            <person name="Koroleva G.I."/>
            <person name="Broomall S.M."/>
            <person name="Bishop-Lilly K.A."/>
            <person name="Bruce D.C."/>
            <person name="Chertkov O."/>
            <person name="Freitas T."/>
            <person name="Jaissle J."/>
            <person name="Ladner J.T."/>
            <person name="Rosenzweig C.N."/>
            <person name="Gibbons H.S."/>
            <person name="Palacios G.F."/>
            <person name="Redden C.L."/>
            <person name="Xu Y."/>
            <person name="Minogue T.D."/>
            <person name="Chain P.S."/>
        </authorList>
    </citation>
    <scope>NUCLEOTIDE SEQUENCE [LARGE SCALE GENOMIC DNA]</scope>
    <source>
        <strain evidence="8 9">GA01-2794</strain>
    </source>
</reference>
<evidence type="ECO:0000256" key="1">
    <source>
        <dbReference type="ARBA" id="ARBA00001933"/>
    </source>
</evidence>
<dbReference type="InterPro" id="IPR002129">
    <property type="entry name" value="PyrdxlP-dep_de-COase"/>
</dbReference>
<dbReference type="Gene3D" id="3.90.1150.170">
    <property type="match status" value="1"/>
</dbReference>
<comment type="cofactor">
    <cofactor evidence="1 6 7">
        <name>pyridoxal 5'-phosphate</name>
        <dbReference type="ChEBI" id="CHEBI:597326"/>
    </cofactor>
</comment>
<dbReference type="InterPro" id="IPR015424">
    <property type="entry name" value="PyrdxlP-dep_Trfase"/>
</dbReference>
<dbReference type="InterPro" id="IPR021115">
    <property type="entry name" value="Pyridoxal-P_BS"/>
</dbReference>
<dbReference type="Pfam" id="PF00282">
    <property type="entry name" value="Pyridoxal_deC"/>
    <property type="match status" value="1"/>
</dbReference>
<dbReference type="GO" id="GO:0005737">
    <property type="term" value="C:cytoplasm"/>
    <property type="evidence" value="ECO:0007669"/>
    <property type="project" value="TreeGrafter"/>
</dbReference>
<dbReference type="AlphaFoldDB" id="A0A0B6CUA3"/>
<dbReference type="EMBL" id="CP009440">
    <property type="protein sequence ID" value="AJI54074.1"/>
    <property type="molecule type" value="Genomic_DNA"/>
</dbReference>
<comment type="similarity">
    <text evidence="2 7">Belongs to the group II decarboxylase family.</text>
</comment>
<dbReference type="GO" id="GO:0016831">
    <property type="term" value="F:carboxy-lyase activity"/>
    <property type="evidence" value="ECO:0007669"/>
    <property type="project" value="UniProtKB-KW"/>
</dbReference>
<dbReference type="InterPro" id="IPR015421">
    <property type="entry name" value="PyrdxlP-dep_Trfase_major"/>
</dbReference>
<dbReference type="PANTHER" id="PTHR45677:SF8">
    <property type="entry name" value="CYSTEINE SULFINIC ACID DECARBOXYLASE"/>
    <property type="match status" value="1"/>
</dbReference>
<dbReference type="RefSeq" id="WP_044526976.1">
    <property type="nucleotide sequence ID" value="NZ_CP009440.1"/>
</dbReference>
<dbReference type="STRING" id="28110.KU46_403"/>
<gene>
    <name evidence="8" type="ORF">LA55_1973</name>
</gene>